<feature type="transmembrane region" description="Helical" evidence="1">
    <location>
        <begin position="12"/>
        <end position="31"/>
    </location>
</feature>
<accession>A0A1J5SRG1</accession>
<comment type="caution">
    <text evidence="2">The sequence shown here is derived from an EMBL/GenBank/DDBJ whole genome shotgun (WGS) entry which is preliminary data.</text>
</comment>
<sequence length="181" mass="20622">MIDMHKIKEWSDIVLKLMTILAIPIGGWWAYHNFSITATSEWNPEIRVTTEVFPYDLKSMLLVIHARPKNIGKVPIELYGNNKGDITVQIEELPSEHKIGRIGKKELVQVHEIKSLVAENNGEYDLQPGVEYDDLQYFVVPRPEKGMSKFYVISADFNWPYEGANPDEGYAVSASTVVQVK</sequence>
<keyword evidence="1" id="KW-1133">Transmembrane helix</keyword>
<proteinExistence type="predicted"/>
<keyword evidence="1" id="KW-0472">Membrane</keyword>
<dbReference type="EMBL" id="MLJW01000021">
    <property type="protein sequence ID" value="OIR11098.1"/>
    <property type="molecule type" value="Genomic_DNA"/>
</dbReference>
<keyword evidence="1" id="KW-0812">Transmembrane</keyword>
<evidence type="ECO:0000313" key="2">
    <source>
        <dbReference type="EMBL" id="OIR11098.1"/>
    </source>
</evidence>
<dbReference type="AlphaFoldDB" id="A0A1J5SRG1"/>
<reference evidence="2" key="1">
    <citation type="submission" date="2016-10" db="EMBL/GenBank/DDBJ databases">
        <title>Sequence of Gallionella enrichment culture.</title>
        <authorList>
            <person name="Poehlein A."/>
            <person name="Muehling M."/>
            <person name="Daniel R."/>
        </authorList>
    </citation>
    <scope>NUCLEOTIDE SEQUENCE</scope>
</reference>
<protein>
    <submittedName>
        <fullName evidence="2">Uncharacterized protein</fullName>
    </submittedName>
</protein>
<organism evidence="2">
    <name type="scientific">mine drainage metagenome</name>
    <dbReference type="NCBI Taxonomy" id="410659"/>
    <lineage>
        <taxon>unclassified sequences</taxon>
        <taxon>metagenomes</taxon>
        <taxon>ecological metagenomes</taxon>
    </lineage>
</organism>
<gene>
    <name evidence="2" type="ORF">GALL_72750</name>
</gene>
<evidence type="ECO:0000256" key="1">
    <source>
        <dbReference type="SAM" id="Phobius"/>
    </source>
</evidence>
<name>A0A1J5SRG1_9ZZZZ</name>